<evidence type="ECO:0000256" key="1">
    <source>
        <dbReference type="ARBA" id="ARBA00004141"/>
    </source>
</evidence>
<feature type="transmembrane region" description="Helical" evidence="5">
    <location>
        <begin position="68"/>
        <end position="86"/>
    </location>
</feature>
<reference evidence="7" key="1">
    <citation type="submission" date="2018-05" db="EMBL/GenBank/DDBJ databases">
        <authorList>
            <person name="Lanie J.A."/>
            <person name="Ng W.-L."/>
            <person name="Kazmierczak K.M."/>
            <person name="Andrzejewski T.M."/>
            <person name="Davidsen T.M."/>
            <person name="Wayne K.J."/>
            <person name="Tettelin H."/>
            <person name="Glass J.I."/>
            <person name="Rusch D."/>
            <person name="Podicherti R."/>
            <person name="Tsui H.-C.T."/>
            <person name="Winkler M.E."/>
        </authorList>
    </citation>
    <scope>NUCLEOTIDE SEQUENCE</scope>
</reference>
<dbReference type="AlphaFoldDB" id="A0A382KZZ3"/>
<keyword evidence="4 5" id="KW-0472">Membrane</keyword>
<keyword evidence="2 5" id="KW-0812">Transmembrane</keyword>
<feature type="transmembrane region" description="Helical" evidence="5">
    <location>
        <begin position="184"/>
        <end position="204"/>
    </location>
</feature>
<keyword evidence="3 5" id="KW-1133">Transmembrane helix</keyword>
<name>A0A382KZZ3_9ZZZZ</name>
<feature type="transmembrane region" description="Helical" evidence="5">
    <location>
        <begin position="269"/>
        <end position="287"/>
    </location>
</feature>
<evidence type="ECO:0000313" key="7">
    <source>
        <dbReference type="EMBL" id="SVC28307.1"/>
    </source>
</evidence>
<feature type="transmembrane region" description="Helical" evidence="5">
    <location>
        <begin position="7"/>
        <end position="25"/>
    </location>
</feature>
<feature type="transmembrane region" description="Helical" evidence="5">
    <location>
        <begin position="37"/>
        <end position="56"/>
    </location>
</feature>
<feature type="transmembrane region" description="Helical" evidence="5">
    <location>
        <begin position="92"/>
        <end position="114"/>
    </location>
</feature>
<evidence type="ECO:0000256" key="5">
    <source>
        <dbReference type="SAM" id="Phobius"/>
    </source>
</evidence>
<dbReference type="InterPro" id="IPR037185">
    <property type="entry name" value="EmrE-like"/>
</dbReference>
<evidence type="ECO:0000259" key="6">
    <source>
        <dbReference type="Pfam" id="PF00892"/>
    </source>
</evidence>
<dbReference type="Pfam" id="PF00892">
    <property type="entry name" value="EamA"/>
    <property type="match status" value="2"/>
</dbReference>
<feature type="transmembrane region" description="Helical" evidence="5">
    <location>
        <begin position="126"/>
        <end position="144"/>
    </location>
</feature>
<feature type="transmembrane region" description="Helical" evidence="5">
    <location>
        <begin position="247"/>
        <end position="263"/>
    </location>
</feature>
<dbReference type="PANTHER" id="PTHR32322:SF9">
    <property type="entry name" value="AMINO-ACID METABOLITE EFFLUX PUMP-RELATED"/>
    <property type="match status" value="1"/>
</dbReference>
<dbReference type="InterPro" id="IPR050638">
    <property type="entry name" value="AA-Vitamin_Transporters"/>
</dbReference>
<dbReference type="InterPro" id="IPR000620">
    <property type="entry name" value="EamA_dom"/>
</dbReference>
<sequence length="289" mass="31378">MTINKRSYQLLGLLVIVWGSSFLLIDRSLLFFSPEQVVGYRLVIGAITMLAIALYYGKSLPRKITPWLHFFIYAVIGNMLPYLLIATGQLTITSGMAGLLMAFMPLVTLVLAHIFLPNDKLNRFKIIGFVIGISGVLFILGPSINNGNNTFFGILLVLGAACAYAINTIIASRLPPYDPIVSSAAVLLVASLLSFCIWPGFFFINLSSVPLISGISLILLGALPTGVAALLYFTIINSAGATFLSNINYLIPVVAFFLGALLLGEDILWQNILALLLIISGIFISRFRI</sequence>
<gene>
    <name evidence="7" type="ORF">METZ01_LOCUS281161</name>
</gene>
<evidence type="ECO:0000256" key="2">
    <source>
        <dbReference type="ARBA" id="ARBA00022692"/>
    </source>
</evidence>
<accession>A0A382KZZ3</accession>
<feature type="transmembrane region" description="Helical" evidence="5">
    <location>
        <begin position="150"/>
        <end position="172"/>
    </location>
</feature>
<feature type="domain" description="EamA" evidence="6">
    <location>
        <begin position="13"/>
        <end position="140"/>
    </location>
</feature>
<organism evidence="7">
    <name type="scientific">marine metagenome</name>
    <dbReference type="NCBI Taxonomy" id="408172"/>
    <lineage>
        <taxon>unclassified sequences</taxon>
        <taxon>metagenomes</taxon>
        <taxon>ecological metagenomes</taxon>
    </lineage>
</organism>
<dbReference type="PANTHER" id="PTHR32322">
    <property type="entry name" value="INNER MEMBRANE TRANSPORTER"/>
    <property type="match status" value="1"/>
</dbReference>
<comment type="subcellular location">
    <subcellularLocation>
        <location evidence="1">Membrane</location>
        <topology evidence="1">Multi-pass membrane protein</topology>
    </subcellularLocation>
</comment>
<evidence type="ECO:0000256" key="3">
    <source>
        <dbReference type="ARBA" id="ARBA00022989"/>
    </source>
</evidence>
<feature type="transmembrane region" description="Helical" evidence="5">
    <location>
        <begin position="210"/>
        <end position="235"/>
    </location>
</feature>
<feature type="domain" description="EamA" evidence="6">
    <location>
        <begin position="152"/>
        <end position="285"/>
    </location>
</feature>
<evidence type="ECO:0000256" key="4">
    <source>
        <dbReference type="ARBA" id="ARBA00023136"/>
    </source>
</evidence>
<dbReference type="GO" id="GO:0016020">
    <property type="term" value="C:membrane"/>
    <property type="evidence" value="ECO:0007669"/>
    <property type="project" value="UniProtKB-SubCell"/>
</dbReference>
<dbReference type="SUPFAM" id="SSF103481">
    <property type="entry name" value="Multidrug resistance efflux transporter EmrE"/>
    <property type="match status" value="2"/>
</dbReference>
<proteinExistence type="predicted"/>
<dbReference type="EMBL" id="UINC01083014">
    <property type="protein sequence ID" value="SVC28307.1"/>
    <property type="molecule type" value="Genomic_DNA"/>
</dbReference>
<protein>
    <recommendedName>
        <fullName evidence="6">EamA domain-containing protein</fullName>
    </recommendedName>
</protein>